<feature type="transmembrane region" description="Helical" evidence="1">
    <location>
        <begin position="90"/>
        <end position="109"/>
    </location>
</feature>
<dbReference type="AlphaFoldDB" id="A0A8J7Z2H3"/>
<feature type="transmembrane region" description="Helical" evidence="1">
    <location>
        <begin position="290"/>
        <end position="308"/>
    </location>
</feature>
<feature type="transmembrane region" description="Helical" evidence="1">
    <location>
        <begin position="7"/>
        <end position="25"/>
    </location>
</feature>
<sequence length="742" mass="86930">MKFTWNQILILYVLIGTIVCNILPIPELAKGAIATPSFLIIPYLFGHIILTTLKKSIDISLSKLSYIFISFAVGFIFIPIVAFLLHTFQLFNGTTYSFLILLILLIYFVKSKKYDEVAEIKDIKINTNSIMFLLTFLFAIMFILYYEPFPYTNNATILSFHNPCTTLLMDYNHFIYTDNYNPTIPTVIAILSLLFKIDSYTVWWYLGTFMTPFLALLGLYVLSVEMFSDKRIYYLSFLSLLFAGAHTLEVYARYYRPDPHGIILILFLFFIYLIEKEFTSRYQKTKFKDLLIIVITFLITSFLLFSYLDSWLFNTLKPMIGYQNIGIGIFLLFFILFFLPIILKKKFNFINENFKILFLLTIAMLLSFMVHIPMAMLIFPFISIYLILRYMGERNFIVVRNLSIIIAIIFLIFFSLYYYDIYNFEINYRGEKFLDNPDSKNLWRTPDFLVKQETIMQEYWTYPVFMILLMGIMFGIFDTKYRKIFPSIIILIIGLISFYLFIRTLGQERGLNFANPLISLIIAYAVIKISSFVNLTKSKFFKSLFIGVFIVLLVSLIVYPMNTYMEKSLIGGWTIPSIITIEEYDAGKWMQNHLTKNTVIVSDPLTNHAVASVAGMRFSSIYDSKWRKAVWWSILSSNNSKEVYIGTKETITWKNMSHSDIFNISEYPINSSVIVINERTVKWIKSEKYMDGNYIPISASTNYTITEKDIHVFLDTKYFTLLYNNSNKLYIFRVNSKEEQNT</sequence>
<feature type="transmembrane region" description="Helical" evidence="1">
    <location>
        <begin position="400"/>
        <end position="419"/>
    </location>
</feature>
<feature type="transmembrane region" description="Helical" evidence="1">
    <location>
        <begin position="514"/>
        <end position="534"/>
    </location>
</feature>
<proteinExistence type="predicted"/>
<comment type="caution">
    <text evidence="2">The sequence shown here is derived from an EMBL/GenBank/DDBJ whole genome shotgun (WGS) entry which is preliminary data.</text>
</comment>
<organism evidence="2 3">
    <name type="scientific">Candidatus Altarchaeum hamiconexum</name>
    <dbReference type="NCBI Taxonomy" id="1803513"/>
    <lineage>
        <taxon>Archaea</taxon>
        <taxon>Candidatus Altarchaeota</taxon>
        <taxon>Candidatus Altiarchaeia</taxon>
        <taxon>Candidatus Altarchaeales</taxon>
        <taxon>Candidatus Altarchaeaceae</taxon>
        <taxon>Candidatus Altarchaeum</taxon>
    </lineage>
</organism>
<accession>A0A8J7Z2H3</accession>
<feature type="transmembrane region" description="Helical" evidence="1">
    <location>
        <begin position="540"/>
        <end position="559"/>
    </location>
</feature>
<evidence type="ECO:0000256" key="1">
    <source>
        <dbReference type="SAM" id="Phobius"/>
    </source>
</evidence>
<feature type="transmembrane region" description="Helical" evidence="1">
    <location>
        <begin position="31"/>
        <end position="53"/>
    </location>
</feature>
<feature type="transmembrane region" description="Helical" evidence="1">
    <location>
        <begin position="260"/>
        <end position="278"/>
    </location>
</feature>
<feature type="transmembrane region" description="Helical" evidence="1">
    <location>
        <begin position="234"/>
        <end position="254"/>
    </location>
</feature>
<feature type="transmembrane region" description="Helical" evidence="1">
    <location>
        <begin position="483"/>
        <end position="502"/>
    </location>
</feature>
<name>A0A8J7Z2H3_9ARCH</name>
<evidence type="ECO:0000313" key="2">
    <source>
        <dbReference type="EMBL" id="NCS90840.1"/>
    </source>
</evidence>
<feature type="transmembrane region" description="Helical" evidence="1">
    <location>
        <begin position="130"/>
        <end position="146"/>
    </location>
</feature>
<feature type="transmembrane region" description="Helical" evidence="1">
    <location>
        <begin position="202"/>
        <end position="222"/>
    </location>
</feature>
<gene>
    <name evidence="2" type="ORF">GW779_00225</name>
</gene>
<feature type="transmembrane region" description="Helical" evidence="1">
    <location>
        <begin position="355"/>
        <end position="388"/>
    </location>
</feature>
<protein>
    <submittedName>
        <fullName evidence="2">Uncharacterized protein</fullName>
    </submittedName>
</protein>
<reference evidence="2" key="1">
    <citation type="submission" date="2019-11" db="EMBL/GenBank/DDBJ databases">
        <title>Lipid analysis of CO2-rich subsurface aquifers suggests an autotrophy-based deep biosphere with lysolipids enriched in CPR bacteria.</title>
        <authorList>
            <person name="Probst A.J."/>
            <person name="Elling F.J."/>
            <person name="Castelle C.J."/>
            <person name="Zhu Q."/>
            <person name="Elvert M."/>
            <person name="Birarda G."/>
            <person name="Holman H.-Y."/>
            <person name="Lane K.R."/>
            <person name="Ladd B."/>
            <person name="Ryan M.C."/>
            <person name="Woyke T."/>
            <person name="Hinrichs K.-U."/>
            <person name="Banfield J.F."/>
        </authorList>
    </citation>
    <scope>NUCLEOTIDE SEQUENCE</scope>
    <source>
        <strain evidence="2">CG_2015-04_33_537</strain>
    </source>
</reference>
<keyword evidence="1" id="KW-0812">Transmembrane</keyword>
<keyword evidence="1" id="KW-1133">Transmembrane helix</keyword>
<evidence type="ECO:0000313" key="3">
    <source>
        <dbReference type="Proteomes" id="UP000738826"/>
    </source>
</evidence>
<dbReference type="Proteomes" id="UP000738826">
    <property type="component" value="Unassembled WGS sequence"/>
</dbReference>
<feature type="transmembrane region" description="Helical" evidence="1">
    <location>
        <begin position="65"/>
        <end position="84"/>
    </location>
</feature>
<feature type="transmembrane region" description="Helical" evidence="1">
    <location>
        <begin position="320"/>
        <end position="343"/>
    </location>
</feature>
<dbReference type="EMBL" id="JAACQH010000004">
    <property type="protein sequence ID" value="NCS90840.1"/>
    <property type="molecule type" value="Genomic_DNA"/>
</dbReference>
<feature type="transmembrane region" description="Helical" evidence="1">
    <location>
        <begin position="459"/>
        <end position="477"/>
    </location>
</feature>
<keyword evidence="1" id="KW-0472">Membrane</keyword>